<sequence length="1077" mass="112611">MASHDELHSYLKQAVLELEKTRERLREFEAKSREPIAIVGMACRYPGGVNSPADLWHAVIEGRDLMSDLPADRGWDIDDMHDPATPMGGRSGAQFGGFVSDVTGFDADFFAISSDEALAMDPQQRLVLEATWEAFERAGIDPLTALGSDTGVFLGVASAQGDPISSATAIGEPVGRLSFVTTSRVSSMAAGRISYFFGFSGPAIAVDTACSSSLVAIHHAVRSLRSGECPLALAGGVTVLTEHGFAGLVRGMGCAADGRCKSFAAAADGAGWGEGAGVLLLERLSDALDNQHPVLAVIRGSAVNHDGQSNGPEAPNRLAQQQVIRRALADAGLDGAQVDVVEAHSTGTPLGDLTEVEALSEMYGKRRPEGRPLWLGSVKSNMGHTAAAAGVGGVIKMVEALRHKVVPPTLHVDEPAPYFDWSTAGVQLAKNAQPWPQGDDVRRAGVSSFGISGVNAHVIVEEAAEESLTAGETPVKFGDTSVGVVSWVITAKSAEALSSQGARLVAHLERNSDFRSIDIGLSLASGRAKFHHRAVIIGRNRDQLLNGVRSLATGGNSSSVVRGVSATRPKTAVLFPGEGAQFAGMGSQLYALFPVYAAAFDEVCSIFDQRLSASLRDVVFAEAGSEAAELLNQPIYEQPALFAVQVALFRLAESWGLRPEFVVGHSLGEVTAAYVAGLWSLPDACLVVAERGRLTQSIPAGGGMLSVEATPGDVTPYLAELSGCAIAAINGPALLTISGEVSTLNALAEKLGGDNIPTKRLAVSHALNSSHMDPILAEFSRVCQRLTYHEPTIRVISGVAGKTVDAGMLSSPEYWVDQLKMPVRFMEAMHWARLQEGVSNFLEIGPGAGLVALTNSNFGGAEASSHSIAAATLLQPSLDENASFVGGLATMYVCGTPIDWARSYQDSAARQVELPTYAFQRKRLWPDPAAVRNASTTGLSGAQPSATTGPVRSSGEPPCTETEQTLARAIEAVLGVADVGREVQFLALGGDSVSALQLALRVRAAGLPLTPQMIFDHPTLRQLAAALDEAAPDAENESDGAIGVVGEARSQAMSMSGLSSAELAALSGVLAKIDGVA</sequence>
<dbReference type="SMART" id="SM00825">
    <property type="entry name" value="PKS_KS"/>
    <property type="match status" value="1"/>
</dbReference>
<reference evidence="11 12" key="1">
    <citation type="submission" date="2017-10" db="EMBL/GenBank/DDBJ databases">
        <authorList>
            <consortium name="Urmite Genomes"/>
        </authorList>
    </citation>
    <scope>NUCLEOTIDE SEQUENCE [LARGE SCALE GENOMIC DNA]</scope>
    <source>
        <strain evidence="11 12">FB-527</strain>
    </source>
</reference>
<evidence type="ECO:0000256" key="2">
    <source>
        <dbReference type="ARBA" id="ARBA00022450"/>
    </source>
</evidence>
<dbReference type="Gene3D" id="3.40.366.10">
    <property type="entry name" value="Malonyl-Coenzyme A Acyl Carrier Protein, domain 2"/>
    <property type="match status" value="1"/>
</dbReference>
<dbReference type="SUPFAM" id="SSF47336">
    <property type="entry name" value="ACP-like"/>
    <property type="match status" value="1"/>
</dbReference>
<dbReference type="Pfam" id="PF00698">
    <property type="entry name" value="Acyl_transf_1"/>
    <property type="match status" value="1"/>
</dbReference>
<dbReference type="InterPro" id="IPR015083">
    <property type="entry name" value="NorB/c/GfsB-D-like_docking"/>
</dbReference>
<dbReference type="SMART" id="SM00823">
    <property type="entry name" value="PKS_PP"/>
    <property type="match status" value="1"/>
</dbReference>
<keyword evidence="4 11" id="KW-0808">Transferase</keyword>
<dbReference type="SUPFAM" id="SSF53901">
    <property type="entry name" value="Thiolase-like"/>
    <property type="match status" value="1"/>
</dbReference>
<evidence type="ECO:0000313" key="12">
    <source>
        <dbReference type="Proteomes" id="UP000554965"/>
    </source>
</evidence>
<dbReference type="SMART" id="SM01294">
    <property type="entry name" value="PKS_PP_betabranch"/>
    <property type="match status" value="1"/>
</dbReference>
<dbReference type="Pfam" id="PF08990">
    <property type="entry name" value="Docking"/>
    <property type="match status" value="1"/>
</dbReference>
<dbReference type="GO" id="GO:0004312">
    <property type="term" value="F:fatty acid synthase activity"/>
    <property type="evidence" value="ECO:0007669"/>
    <property type="project" value="TreeGrafter"/>
</dbReference>
<gene>
    <name evidence="11" type="ORF">MSIMFB_02727</name>
</gene>
<dbReference type="GO" id="GO:0033068">
    <property type="term" value="P:macrolide biosynthetic process"/>
    <property type="evidence" value="ECO:0007669"/>
    <property type="project" value="UniProtKB-ARBA"/>
</dbReference>
<dbReference type="Proteomes" id="UP000554965">
    <property type="component" value="Unassembled WGS sequence"/>
</dbReference>
<keyword evidence="2" id="KW-0596">Phosphopantetheine</keyword>
<dbReference type="SUPFAM" id="SSF52151">
    <property type="entry name" value="FabD/lysophospholipase-like"/>
    <property type="match status" value="1"/>
</dbReference>
<dbReference type="GO" id="GO:0004315">
    <property type="term" value="F:3-oxoacyl-[acyl-carrier-protein] synthase activity"/>
    <property type="evidence" value="ECO:0007669"/>
    <property type="project" value="UniProtKB-EC"/>
</dbReference>
<feature type="domain" description="Ketosynthase family 3 (KS3)" evidence="10">
    <location>
        <begin position="33"/>
        <end position="462"/>
    </location>
</feature>
<dbReference type="Pfam" id="PF02801">
    <property type="entry name" value="Ketoacyl-synt_C"/>
    <property type="match status" value="1"/>
</dbReference>
<evidence type="ECO:0000256" key="1">
    <source>
        <dbReference type="ARBA" id="ARBA00001957"/>
    </source>
</evidence>
<dbReference type="Pfam" id="PF16197">
    <property type="entry name" value="KAsynt_C_assoc"/>
    <property type="match status" value="1"/>
</dbReference>
<dbReference type="InterPro" id="IPR016035">
    <property type="entry name" value="Acyl_Trfase/lysoPLipase"/>
</dbReference>
<dbReference type="Pfam" id="PF00550">
    <property type="entry name" value="PP-binding"/>
    <property type="match status" value="1"/>
</dbReference>
<evidence type="ECO:0000313" key="11">
    <source>
        <dbReference type="EMBL" id="SOJ55238.1"/>
    </source>
</evidence>
<proteinExistence type="predicted"/>
<evidence type="ECO:0000259" key="9">
    <source>
        <dbReference type="PROSITE" id="PS50075"/>
    </source>
</evidence>
<feature type="domain" description="Carrier" evidence="9">
    <location>
        <begin position="957"/>
        <end position="1031"/>
    </location>
</feature>
<evidence type="ECO:0000259" key="10">
    <source>
        <dbReference type="PROSITE" id="PS52004"/>
    </source>
</evidence>
<dbReference type="InterPro" id="IPR016039">
    <property type="entry name" value="Thiolase-like"/>
</dbReference>
<evidence type="ECO:0000256" key="7">
    <source>
        <dbReference type="ARBA" id="ARBA00023315"/>
    </source>
</evidence>
<dbReference type="InterPro" id="IPR018201">
    <property type="entry name" value="Ketoacyl_synth_AS"/>
</dbReference>
<keyword evidence="3" id="KW-0597">Phosphoprotein</keyword>
<dbReference type="InterPro" id="IPR036736">
    <property type="entry name" value="ACP-like_sf"/>
</dbReference>
<dbReference type="PROSITE" id="PS50075">
    <property type="entry name" value="CARRIER"/>
    <property type="match status" value="1"/>
</dbReference>
<dbReference type="InterPro" id="IPR014043">
    <property type="entry name" value="Acyl_transferase_dom"/>
</dbReference>
<accession>A0A7Z7NAU7</accession>
<comment type="caution">
    <text evidence="11">The sequence shown here is derived from an EMBL/GenBank/DDBJ whole genome shotgun (WGS) entry which is preliminary data.</text>
</comment>
<protein>
    <submittedName>
        <fullName evidence="11">Phenolphthiocerol synthesis polyketide synthase type I Pks15/1</fullName>
        <ecNumber evidence="11">2.3.1.41</ecNumber>
    </submittedName>
</protein>
<dbReference type="PROSITE" id="PS00606">
    <property type="entry name" value="KS3_1"/>
    <property type="match status" value="1"/>
</dbReference>
<comment type="cofactor">
    <cofactor evidence="1">
        <name>pantetheine 4'-phosphate</name>
        <dbReference type="ChEBI" id="CHEBI:47942"/>
    </cofactor>
</comment>
<dbReference type="EC" id="2.3.1.41" evidence="11"/>
<dbReference type="InterPro" id="IPR014030">
    <property type="entry name" value="Ketoacyl_synth_N"/>
</dbReference>
<dbReference type="RefSeq" id="WP_186243127.1">
    <property type="nucleotide sequence ID" value="NZ_OCTY01000002.1"/>
</dbReference>
<dbReference type="InterPro" id="IPR020806">
    <property type="entry name" value="PKS_PP-bd"/>
</dbReference>
<evidence type="ECO:0000256" key="3">
    <source>
        <dbReference type="ARBA" id="ARBA00022553"/>
    </source>
</evidence>
<dbReference type="SMART" id="SM00827">
    <property type="entry name" value="PKS_AT"/>
    <property type="match status" value="1"/>
</dbReference>
<feature type="compositionally biased region" description="Polar residues" evidence="8">
    <location>
        <begin position="933"/>
        <end position="951"/>
    </location>
</feature>
<dbReference type="InterPro" id="IPR014031">
    <property type="entry name" value="Ketoacyl_synth_C"/>
</dbReference>
<dbReference type="InterPro" id="IPR032821">
    <property type="entry name" value="PKS_assoc"/>
</dbReference>
<keyword evidence="12" id="KW-1185">Reference proteome</keyword>
<dbReference type="GO" id="GO:0006633">
    <property type="term" value="P:fatty acid biosynthetic process"/>
    <property type="evidence" value="ECO:0007669"/>
    <property type="project" value="InterPro"/>
</dbReference>
<evidence type="ECO:0000256" key="8">
    <source>
        <dbReference type="SAM" id="MobiDB-lite"/>
    </source>
</evidence>
<dbReference type="FunFam" id="3.40.47.10:FF:000019">
    <property type="entry name" value="Polyketide synthase type I"/>
    <property type="match status" value="1"/>
</dbReference>
<dbReference type="Gene3D" id="1.10.1200.10">
    <property type="entry name" value="ACP-like"/>
    <property type="match status" value="1"/>
</dbReference>
<dbReference type="PANTHER" id="PTHR43775:SF51">
    <property type="entry name" value="INACTIVE PHENOLPHTHIOCEROL SYNTHESIS POLYKETIDE SYNTHASE TYPE I PKS1-RELATED"/>
    <property type="match status" value="1"/>
</dbReference>
<keyword evidence="7 11" id="KW-0012">Acyltransferase</keyword>
<dbReference type="PANTHER" id="PTHR43775">
    <property type="entry name" value="FATTY ACID SYNTHASE"/>
    <property type="match status" value="1"/>
</dbReference>
<dbReference type="EMBL" id="OCTY01000002">
    <property type="protein sequence ID" value="SOJ55238.1"/>
    <property type="molecule type" value="Genomic_DNA"/>
</dbReference>
<dbReference type="Gene3D" id="3.40.47.10">
    <property type="match status" value="1"/>
</dbReference>
<dbReference type="Pfam" id="PF00109">
    <property type="entry name" value="ketoacyl-synt"/>
    <property type="match status" value="1"/>
</dbReference>
<dbReference type="InterPro" id="IPR001227">
    <property type="entry name" value="Ac_transferase_dom_sf"/>
</dbReference>
<evidence type="ECO:0000256" key="4">
    <source>
        <dbReference type="ARBA" id="ARBA00022679"/>
    </source>
</evidence>
<evidence type="ECO:0000256" key="5">
    <source>
        <dbReference type="ARBA" id="ARBA00023194"/>
    </source>
</evidence>
<dbReference type="PROSITE" id="PS52004">
    <property type="entry name" value="KS3_2"/>
    <property type="match status" value="1"/>
</dbReference>
<dbReference type="InterPro" id="IPR016036">
    <property type="entry name" value="Malonyl_transacylase_ACP-bd"/>
</dbReference>
<evidence type="ECO:0000256" key="6">
    <source>
        <dbReference type="ARBA" id="ARBA00023268"/>
    </source>
</evidence>
<organism evidence="11 12">
    <name type="scientific">Mycobacterium simulans</name>
    <dbReference type="NCBI Taxonomy" id="627089"/>
    <lineage>
        <taxon>Bacteria</taxon>
        <taxon>Bacillati</taxon>
        <taxon>Actinomycetota</taxon>
        <taxon>Actinomycetes</taxon>
        <taxon>Mycobacteriales</taxon>
        <taxon>Mycobacteriaceae</taxon>
        <taxon>Mycobacterium</taxon>
    </lineage>
</organism>
<dbReference type="InterPro" id="IPR050091">
    <property type="entry name" value="PKS_NRPS_Biosynth_Enz"/>
</dbReference>
<feature type="region of interest" description="Disordered" evidence="8">
    <location>
        <begin position="933"/>
        <end position="959"/>
    </location>
</feature>
<dbReference type="CDD" id="cd00833">
    <property type="entry name" value="PKS"/>
    <property type="match status" value="1"/>
</dbReference>
<keyword evidence="6" id="KW-0511">Multifunctional enzyme</keyword>
<dbReference type="AlphaFoldDB" id="A0A7Z7NAU7"/>
<dbReference type="InterPro" id="IPR020841">
    <property type="entry name" value="PKS_Beta-ketoAc_synthase_dom"/>
</dbReference>
<dbReference type="InterPro" id="IPR009081">
    <property type="entry name" value="PP-bd_ACP"/>
</dbReference>
<dbReference type="SUPFAM" id="SSF55048">
    <property type="entry name" value="Probable ACP-binding domain of malonyl-CoA ACP transacylase"/>
    <property type="match status" value="1"/>
</dbReference>
<keyword evidence="5" id="KW-0045">Antibiotic biosynthesis</keyword>
<dbReference type="GO" id="GO:0031177">
    <property type="term" value="F:phosphopantetheine binding"/>
    <property type="evidence" value="ECO:0007669"/>
    <property type="project" value="InterPro"/>
</dbReference>
<dbReference type="Gene3D" id="3.30.70.3290">
    <property type="match status" value="1"/>
</dbReference>
<name>A0A7Z7NAU7_9MYCO</name>